<dbReference type="EMBL" id="JBHTAH010000003">
    <property type="protein sequence ID" value="MFC7068924.1"/>
    <property type="molecule type" value="Genomic_DNA"/>
</dbReference>
<dbReference type="RefSeq" id="WP_284030970.1">
    <property type="nucleotide sequence ID" value="NZ_CP126154.1"/>
</dbReference>
<dbReference type="GeneID" id="81125829"/>
<dbReference type="AlphaFoldDB" id="A0ABD5W6G8"/>
<name>A0ABD5W6G8_9EURY</name>
<keyword evidence="1" id="KW-0812">Transmembrane</keyword>
<proteinExistence type="predicted"/>
<sequence>MPSDGVLPDPAERIESLDAADVLAEIRTVGVPALYLFALGFAVVAAAAHPSLSPLYVQYISPLLVLLAAGVAWGMLRDIPPYRLYIGVVAVLSATSLTGITGADWFRTPLILTLRRHAFAAPRALSYALVLALPTVAVGYLAGRLLDR</sequence>
<dbReference type="Proteomes" id="UP001596461">
    <property type="component" value="Unassembled WGS sequence"/>
</dbReference>
<evidence type="ECO:0000256" key="1">
    <source>
        <dbReference type="SAM" id="Phobius"/>
    </source>
</evidence>
<accession>A0ABD5W6G8</accession>
<organism evidence="2 3">
    <name type="scientific">Halobaculum lipolyticum</name>
    <dbReference type="NCBI Taxonomy" id="3032001"/>
    <lineage>
        <taxon>Archaea</taxon>
        <taxon>Methanobacteriati</taxon>
        <taxon>Methanobacteriota</taxon>
        <taxon>Stenosarchaea group</taxon>
        <taxon>Halobacteria</taxon>
        <taxon>Halobacteriales</taxon>
        <taxon>Haloferacaceae</taxon>
        <taxon>Halobaculum</taxon>
    </lineage>
</organism>
<comment type="caution">
    <text evidence="2">The sequence shown here is derived from an EMBL/GenBank/DDBJ whole genome shotgun (WGS) entry which is preliminary data.</text>
</comment>
<evidence type="ECO:0000313" key="2">
    <source>
        <dbReference type="EMBL" id="MFC7068924.1"/>
    </source>
</evidence>
<gene>
    <name evidence="2" type="ORF">ACFQL9_04650</name>
</gene>
<feature type="transmembrane region" description="Helical" evidence="1">
    <location>
        <begin position="124"/>
        <end position="143"/>
    </location>
</feature>
<evidence type="ECO:0000313" key="3">
    <source>
        <dbReference type="Proteomes" id="UP001596461"/>
    </source>
</evidence>
<protein>
    <submittedName>
        <fullName evidence="2">Uncharacterized protein</fullName>
    </submittedName>
</protein>
<feature type="transmembrane region" description="Helical" evidence="1">
    <location>
        <begin position="29"/>
        <end position="48"/>
    </location>
</feature>
<keyword evidence="3" id="KW-1185">Reference proteome</keyword>
<feature type="transmembrane region" description="Helical" evidence="1">
    <location>
        <begin position="82"/>
        <end position="103"/>
    </location>
</feature>
<feature type="transmembrane region" description="Helical" evidence="1">
    <location>
        <begin position="55"/>
        <end position="76"/>
    </location>
</feature>
<keyword evidence="1" id="KW-1133">Transmembrane helix</keyword>
<keyword evidence="1" id="KW-0472">Membrane</keyword>
<reference evidence="2 3" key="1">
    <citation type="journal article" date="2019" name="Int. J. Syst. Evol. Microbiol.">
        <title>The Global Catalogue of Microorganisms (GCM) 10K type strain sequencing project: providing services to taxonomists for standard genome sequencing and annotation.</title>
        <authorList>
            <consortium name="The Broad Institute Genomics Platform"/>
            <consortium name="The Broad Institute Genome Sequencing Center for Infectious Disease"/>
            <person name="Wu L."/>
            <person name="Ma J."/>
        </authorList>
    </citation>
    <scope>NUCLEOTIDE SEQUENCE [LARGE SCALE GENOMIC DNA]</scope>
    <source>
        <strain evidence="2 3">DT31</strain>
    </source>
</reference>